<dbReference type="Proteomes" id="UP000439917">
    <property type="component" value="Unassembled WGS sequence"/>
</dbReference>
<evidence type="ECO:0000313" key="2">
    <source>
        <dbReference type="EMBL" id="KAB0874621.1"/>
    </source>
</evidence>
<proteinExistence type="predicted"/>
<accession>A0AAN6AUQ7</accession>
<gene>
    <name evidence="2" type="ORF">FZI38_22875</name>
</gene>
<evidence type="ECO:0000313" key="3">
    <source>
        <dbReference type="Proteomes" id="UP000439917"/>
    </source>
</evidence>
<evidence type="ECO:0000256" key="1">
    <source>
        <dbReference type="SAM" id="Phobius"/>
    </source>
</evidence>
<dbReference type="EMBL" id="WAGF01000036">
    <property type="protein sequence ID" value="KAB0874621.1"/>
    <property type="molecule type" value="Genomic_DNA"/>
</dbReference>
<protein>
    <submittedName>
        <fullName evidence="2">Uncharacterized protein</fullName>
    </submittedName>
</protein>
<dbReference type="GeneID" id="45717783"/>
<dbReference type="AlphaFoldDB" id="A0AAN6AUQ7"/>
<feature type="transmembrane region" description="Helical" evidence="1">
    <location>
        <begin position="20"/>
        <end position="41"/>
    </location>
</feature>
<dbReference type="RefSeq" id="WP_007779051.1">
    <property type="nucleotide sequence ID" value="NZ_JBLRDW010000044.1"/>
</dbReference>
<keyword evidence="1" id="KW-0472">Membrane</keyword>
<reference evidence="2 3" key="1">
    <citation type="submission" date="2019-09" db="EMBL/GenBank/DDBJ databases">
        <title>Prevalence, distribution, and phylogeny of type two toxin-antitoxin genes possessed by Cronobacter species where C. sakazakii homologs follow sequence type lineages.</title>
        <authorList>
            <person name="Finkelstein S."/>
            <person name="Negrete F."/>
            <person name="Jang H."/>
            <person name="Gopinath G.R."/>
            <person name="Tall B.D."/>
        </authorList>
    </citation>
    <scope>NUCLEOTIDE SEQUENCE [LARGE SCALE GENOMIC DNA]</scope>
    <source>
        <strain evidence="2 3">MOD1_Comp4</strain>
    </source>
</reference>
<sequence length="244" mass="27633">MADWFIATEGVKVVKDSGSLWPQIITAVSSIGAALGGVSLTHHFTRKREERATAAKQDSEQLFIATELVFLLEQFADGCAAVVIDSGYVNQDGITVPLTTLPNIDYSAVSGDWRVLPSKLMYRIRELPVLKVQADRAINNTEASPPDYDAFFDARQYEYTRLGLKAIIQARRLRRFANLPDTRLDATPWSAQPTLWNSWRQEMHRRHIQAKLYAQQLATFRIIKQNHQGECNHEYGRPDDNSVS</sequence>
<keyword evidence="1" id="KW-0812">Transmembrane</keyword>
<comment type="caution">
    <text evidence="2">The sequence shown here is derived from an EMBL/GenBank/DDBJ whole genome shotgun (WGS) entry which is preliminary data.</text>
</comment>
<keyword evidence="1" id="KW-1133">Transmembrane helix</keyword>
<name>A0AAN6AUQ7_CROSK</name>
<organism evidence="2 3">
    <name type="scientific">Cronobacter sakazakii</name>
    <name type="common">Enterobacter sakazakii</name>
    <dbReference type="NCBI Taxonomy" id="28141"/>
    <lineage>
        <taxon>Bacteria</taxon>
        <taxon>Pseudomonadati</taxon>
        <taxon>Pseudomonadota</taxon>
        <taxon>Gammaproteobacteria</taxon>
        <taxon>Enterobacterales</taxon>
        <taxon>Enterobacteriaceae</taxon>
        <taxon>Cronobacter</taxon>
    </lineage>
</organism>